<reference evidence="2 3" key="1">
    <citation type="submission" date="2019-12" db="EMBL/GenBank/DDBJ databases">
        <title>Novel species isolated from a subtropical stream in China.</title>
        <authorList>
            <person name="Lu H."/>
        </authorList>
    </citation>
    <scope>NUCLEOTIDE SEQUENCE [LARGE SCALE GENOMIC DNA]</scope>
    <source>
        <strain evidence="2 3">FT94W</strain>
    </source>
</reference>
<sequence length="60" mass="6727">MVCNDVRAKAEERALAYLRQMDDEALAAITHVLKMAAEGQAKRDQPAKETPAEMLKNQKK</sequence>
<feature type="region of interest" description="Disordered" evidence="1">
    <location>
        <begin position="38"/>
        <end position="60"/>
    </location>
</feature>
<protein>
    <recommendedName>
        <fullName evidence="4">Transcriptional regulator</fullName>
    </recommendedName>
</protein>
<organism evidence="2 3">
    <name type="scientific">Duganella lactea</name>
    <dbReference type="NCBI Taxonomy" id="2692173"/>
    <lineage>
        <taxon>Bacteria</taxon>
        <taxon>Pseudomonadati</taxon>
        <taxon>Pseudomonadota</taxon>
        <taxon>Betaproteobacteria</taxon>
        <taxon>Burkholderiales</taxon>
        <taxon>Oxalobacteraceae</taxon>
        <taxon>Telluria group</taxon>
        <taxon>Duganella</taxon>
    </lineage>
</organism>
<evidence type="ECO:0000256" key="1">
    <source>
        <dbReference type="SAM" id="MobiDB-lite"/>
    </source>
</evidence>
<evidence type="ECO:0000313" key="3">
    <source>
        <dbReference type="Proteomes" id="UP000449678"/>
    </source>
</evidence>
<dbReference type="RefSeq" id="WP_160990279.1">
    <property type="nucleotide sequence ID" value="NZ_WWCO01000006.1"/>
</dbReference>
<dbReference type="EMBL" id="WWCO01000006">
    <property type="protein sequence ID" value="MYM34898.1"/>
    <property type="molecule type" value="Genomic_DNA"/>
</dbReference>
<accession>A0ABW9V887</accession>
<gene>
    <name evidence="2" type="ORF">GTP38_11160</name>
</gene>
<comment type="caution">
    <text evidence="2">The sequence shown here is derived from an EMBL/GenBank/DDBJ whole genome shotgun (WGS) entry which is preliminary data.</text>
</comment>
<evidence type="ECO:0000313" key="2">
    <source>
        <dbReference type="EMBL" id="MYM34898.1"/>
    </source>
</evidence>
<keyword evidence="3" id="KW-1185">Reference proteome</keyword>
<dbReference type="Proteomes" id="UP000449678">
    <property type="component" value="Unassembled WGS sequence"/>
</dbReference>
<feature type="compositionally biased region" description="Basic and acidic residues" evidence="1">
    <location>
        <begin position="40"/>
        <end position="51"/>
    </location>
</feature>
<name>A0ABW9V887_9BURK</name>
<proteinExistence type="predicted"/>
<evidence type="ECO:0008006" key="4">
    <source>
        <dbReference type="Google" id="ProtNLM"/>
    </source>
</evidence>